<organism evidence="6 7">
    <name type="scientific">Lignipirellula cremea</name>
    <dbReference type="NCBI Taxonomy" id="2528010"/>
    <lineage>
        <taxon>Bacteria</taxon>
        <taxon>Pseudomonadati</taxon>
        <taxon>Planctomycetota</taxon>
        <taxon>Planctomycetia</taxon>
        <taxon>Pirellulales</taxon>
        <taxon>Pirellulaceae</taxon>
        <taxon>Lignipirellula</taxon>
    </lineage>
</organism>
<name>A0A518E1D9_9BACT</name>
<dbReference type="SMART" id="SM00560">
    <property type="entry name" value="LamGL"/>
    <property type="match status" value="1"/>
</dbReference>
<dbReference type="SUPFAM" id="SSF49899">
    <property type="entry name" value="Concanavalin A-like lectins/glucanases"/>
    <property type="match status" value="1"/>
</dbReference>
<feature type="signal peptide" evidence="4">
    <location>
        <begin position="1"/>
        <end position="21"/>
    </location>
</feature>
<protein>
    <recommendedName>
        <fullName evidence="5">LamG-like jellyroll fold domain-containing protein</fullName>
    </recommendedName>
</protein>
<dbReference type="Pfam" id="PF13385">
    <property type="entry name" value="Laminin_G_3"/>
    <property type="match status" value="1"/>
</dbReference>
<evidence type="ECO:0000313" key="6">
    <source>
        <dbReference type="EMBL" id="QDU97909.1"/>
    </source>
</evidence>
<reference evidence="6 7" key="1">
    <citation type="submission" date="2019-02" db="EMBL/GenBank/DDBJ databases">
        <title>Deep-cultivation of Planctomycetes and their phenomic and genomic characterization uncovers novel biology.</title>
        <authorList>
            <person name="Wiegand S."/>
            <person name="Jogler M."/>
            <person name="Boedeker C."/>
            <person name="Pinto D."/>
            <person name="Vollmers J."/>
            <person name="Rivas-Marin E."/>
            <person name="Kohn T."/>
            <person name="Peeters S.H."/>
            <person name="Heuer A."/>
            <person name="Rast P."/>
            <person name="Oberbeckmann S."/>
            <person name="Bunk B."/>
            <person name="Jeske O."/>
            <person name="Meyerdierks A."/>
            <person name="Storesund J.E."/>
            <person name="Kallscheuer N."/>
            <person name="Luecker S."/>
            <person name="Lage O.M."/>
            <person name="Pohl T."/>
            <person name="Merkel B.J."/>
            <person name="Hornburger P."/>
            <person name="Mueller R.-W."/>
            <person name="Bruemmer F."/>
            <person name="Labrenz M."/>
            <person name="Spormann A.M."/>
            <person name="Op den Camp H."/>
            <person name="Overmann J."/>
            <person name="Amann R."/>
            <person name="Jetten M.S.M."/>
            <person name="Mascher T."/>
            <person name="Medema M.H."/>
            <person name="Devos D.P."/>
            <person name="Kaster A.-K."/>
            <person name="Ovreas L."/>
            <person name="Rohde M."/>
            <person name="Galperin M.Y."/>
            <person name="Jogler C."/>
        </authorList>
    </citation>
    <scope>NUCLEOTIDE SEQUENCE [LARGE SCALE GENOMIC DNA]</scope>
    <source>
        <strain evidence="6 7">Pla85_3_4</strain>
    </source>
</reference>
<dbReference type="Gene3D" id="2.60.120.200">
    <property type="match status" value="1"/>
</dbReference>
<evidence type="ECO:0000313" key="7">
    <source>
        <dbReference type="Proteomes" id="UP000317648"/>
    </source>
</evidence>
<dbReference type="Pfam" id="PF07587">
    <property type="entry name" value="PSD1"/>
    <property type="match status" value="1"/>
</dbReference>
<proteinExistence type="predicted"/>
<feature type="region of interest" description="Disordered" evidence="3">
    <location>
        <begin position="861"/>
        <end position="881"/>
    </location>
</feature>
<dbReference type="InterPro" id="IPR006558">
    <property type="entry name" value="LamG-like"/>
</dbReference>
<evidence type="ECO:0000256" key="4">
    <source>
        <dbReference type="SAM" id="SignalP"/>
    </source>
</evidence>
<evidence type="ECO:0000259" key="5">
    <source>
        <dbReference type="SMART" id="SM00560"/>
    </source>
</evidence>
<accession>A0A518E1D9</accession>
<dbReference type="KEGG" id="lcre:Pla8534_57670"/>
<feature type="domain" description="LamG-like jellyroll fold" evidence="5">
    <location>
        <begin position="383"/>
        <end position="520"/>
    </location>
</feature>
<dbReference type="AlphaFoldDB" id="A0A518E1D9"/>
<dbReference type="InterPro" id="IPR022655">
    <property type="entry name" value="DUF1553"/>
</dbReference>
<keyword evidence="2" id="KW-1015">Disulfide bond</keyword>
<dbReference type="PANTHER" id="PTHR35889:SF3">
    <property type="entry name" value="F-BOX DOMAIN-CONTAINING PROTEIN"/>
    <property type="match status" value="1"/>
</dbReference>
<dbReference type="PANTHER" id="PTHR35889">
    <property type="entry name" value="CYCLOINULO-OLIGOSACCHARIDE FRUCTANOTRANSFERASE-RELATED"/>
    <property type="match status" value="1"/>
</dbReference>
<dbReference type="Proteomes" id="UP000317648">
    <property type="component" value="Chromosome"/>
</dbReference>
<evidence type="ECO:0000256" key="2">
    <source>
        <dbReference type="ARBA" id="ARBA00023157"/>
    </source>
</evidence>
<dbReference type="EMBL" id="CP036433">
    <property type="protein sequence ID" value="QDU97909.1"/>
    <property type="molecule type" value="Genomic_DNA"/>
</dbReference>
<dbReference type="InterPro" id="IPR011444">
    <property type="entry name" value="DUF1549"/>
</dbReference>
<sequence precursor="true">MIFRRLLLLMLVCLAGRLSLAEETHWAYQTPRRTRLPVVQQQDWPRTAIDAYLLAKLEAAGLQPSPAAERPAWIRRVTYDLTGLPPTPEEVQAFLDDARPGAEERVVDRLLASPRFGERMAVDWLDLAHYADTHGYHTDSHRDMWRWRDWVIEAFNRNLPYDQFTIQQLAGDLLPQATREQRIATGFLRNHMINFEDGVIADEFRNEYVVDRVNQVATVWLGQTIACAQCHDHKYDPFTQREFYDLYAFFNNVPENGVDGRYGNAPPVLAAPTREQQKKEAALELRRAELTRLLQARALAARADQAAWEKAGAAAQAEPPGDMLAYLPLDNLAEGQTADRAAPDRTAKVQGEPYLLEGKFGDAFLLGGDVSIGLGELPLASDKPFSIAAWVHPTTTDAMAIVARREEKTGRGFEVGLREGHLFAGLWRTSPDNGLATATTAALPINQWSHVTAVYDGSGKASGWRLYLNGQLQPSKVELDALAGSTAGDGVLEVGRRGEEAGFRGLLDEVRLYARVLDATAAGILAGGDPIGELLAIPSDARTADQQAALQRYYLEQVDPVYSADARRLAEVVRGLEKIEREAPTVMVMQELAEPRKTFVLEGGNYRFPTDEASPGTPASLPPWRSDWPRNRLGLALWLTDPAHPLTARVAVNRYWRMMFGEGLVATAEDFGSRGERPSHPALLDHLAREFVDSGWDVKGLLRSLVLSAAYRQTAQAPAAAYAADPQNRLLARGPGHRLPVEMIRDGALFTSGLLVGEIGGRSVFPYQPPGLWREVSFNPRDYTAQVYQQGDGADLFRRSIYTFWKRSMPPPAMSAFGAPNRETCTVTRTRPNTVQTALVLLNDPTYVEAARCLAGRMLRETAQASPEKKHDQGPPPAPAEILESGFRRLLARPPTSAEADVLLQLYTAELSRYQEDPAAAQALLAVGESSADAPSTASEWAAWTVVANVLFNMRQATVK</sequence>
<keyword evidence="1 4" id="KW-0732">Signal</keyword>
<dbReference type="Pfam" id="PF07583">
    <property type="entry name" value="PSCyt2"/>
    <property type="match status" value="1"/>
</dbReference>
<evidence type="ECO:0000256" key="1">
    <source>
        <dbReference type="ARBA" id="ARBA00022729"/>
    </source>
</evidence>
<dbReference type="RefSeq" id="WP_145056705.1">
    <property type="nucleotide sequence ID" value="NZ_CP036433.1"/>
</dbReference>
<keyword evidence="7" id="KW-1185">Reference proteome</keyword>
<gene>
    <name evidence="6" type="ORF">Pla8534_57670</name>
</gene>
<dbReference type="OrthoDB" id="127107at2"/>
<dbReference type="InterPro" id="IPR013320">
    <property type="entry name" value="ConA-like_dom_sf"/>
</dbReference>
<evidence type="ECO:0000256" key="3">
    <source>
        <dbReference type="SAM" id="MobiDB-lite"/>
    </source>
</evidence>
<feature type="chain" id="PRO_5022084943" description="LamG-like jellyroll fold domain-containing protein" evidence="4">
    <location>
        <begin position="22"/>
        <end position="960"/>
    </location>
</feature>